<name>A0AB74UEF6_9GAMM</name>
<evidence type="ECO:0000256" key="1">
    <source>
        <dbReference type="SAM" id="Phobius"/>
    </source>
</evidence>
<feature type="domain" description="DUF1468" evidence="2">
    <location>
        <begin position="14"/>
        <end position="156"/>
    </location>
</feature>
<dbReference type="AlphaFoldDB" id="A0AB74UEF6"/>
<dbReference type="EMBL" id="CP159578">
    <property type="protein sequence ID" value="XCJ80213.1"/>
    <property type="molecule type" value="Genomic_DNA"/>
</dbReference>
<sequence>MSHPPPLKAGERAFNLLLLLFSVGVFYEAYRISGFELPNSAGAFPLLLGAIMIVTMLSILLGQRHHPRPEAGGALGELRQFLTTHFPLPVVLFSLLAVGYLLALPGLGFIAATALFLLIAQLCLRRGHWLSAVLVTVLITTVIYALFTLLFQVYLP</sequence>
<accession>A0AB74UEF6</accession>
<feature type="transmembrane region" description="Helical" evidence="1">
    <location>
        <begin position="107"/>
        <end position="124"/>
    </location>
</feature>
<reference evidence="3" key="1">
    <citation type="submission" date="2024-06" db="EMBL/GenBank/DDBJ databases">
        <title>Complete genome of Salinicola endophyticus HNIBRBA4755.</title>
        <authorList>
            <person name="Shin S.Y."/>
            <person name="Kang H."/>
            <person name="Song J."/>
        </authorList>
    </citation>
    <scope>NUCLEOTIDE SEQUENCE</scope>
    <source>
        <strain evidence="3">HNIBRBA4755</strain>
    </source>
</reference>
<protein>
    <submittedName>
        <fullName evidence="3">Tripartite tricarboxylate transporter TctB family protein</fullName>
    </submittedName>
</protein>
<feature type="transmembrane region" description="Helical" evidence="1">
    <location>
        <begin position="12"/>
        <end position="30"/>
    </location>
</feature>
<dbReference type="InterPro" id="IPR009936">
    <property type="entry name" value="DUF1468"/>
</dbReference>
<keyword evidence="1" id="KW-0812">Transmembrane</keyword>
<proteinExistence type="predicted"/>
<organism evidence="3">
    <name type="scientific">Salinicola endophyticus</name>
    <dbReference type="NCBI Taxonomy" id="1949083"/>
    <lineage>
        <taxon>Bacteria</taxon>
        <taxon>Pseudomonadati</taxon>
        <taxon>Pseudomonadota</taxon>
        <taxon>Gammaproteobacteria</taxon>
        <taxon>Oceanospirillales</taxon>
        <taxon>Halomonadaceae</taxon>
        <taxon>Salinicola</taxon>
    </lineage>
</organism>
<evidence type="ECO:0000313" key="3">
    <source>
        <dbReference type="EMBL" id="XCJ80213.1"/>
    </source>
</evidence>
<feature type="transmembrane region" description="Helical" evidence="1">
    <location>
        <begin position="42"/>
        <end position="61"/>
    </location>
</feature>
<dbReference type="Pfam" id="PF07331">
    <property type="entry name" value="TctB"/>
    <property type="match status" value="1"/>
</dbReference>
<keyword evidence="1" id="KW-1133">Transmembrane helix</keyword>
<gene>
    <name evidence="3" type="ORF">ABV408_03305</name>
</gene>
<dbReference type="RefSeq" id="WP_353981050.1">
    <property type="nucleotide sequence ID" value="NZ_CP159578.1"/>
</dbReference>
<feature type="transmembrane region" description="Helical" evidence="1">
    <location>
        <begin position="131"/>
        <end position="155"/>
    </location>
</feature>
<keyword evidence="1" id="KW-0472">Membrane</keyword>
<feature type="transmembrane region" description="Helical" evidence="1">
    <location>
        <begin position="81"/>
        <end position="101"/>
    </location>
</feature>
<evidence type="ECO:0000259" key="2">
    <source>
        <dbReference type="Pfam" id="PF07331"/>
    </source>
</evidence>